<evidence type="ECO:0000313" key="2">
    <source>
        <dbReference type="Proteomes" id="UP001060336"/>
    </source>
</evidence>
<dbReference type="Proteomes" id="UP001060336">
    <property type="component" value="Chromosome"/>
</dbReference>
<accession>A0A9J7AQW9</accession>
<sequence length="170" mass="19367">MSYPEEAPKPRTWRFDTDLTLSFQSKEITEFHSLWRSLSKNGELPDRKQLDPLDLKSILPHVFIIGVSYEPRPRFTYRLVGTQIVETLGRDSTGISLEEIHATTPEVIQSLVSAVDSRRPLRTFGSVSWIDKEFLDFETGVFPFLTDGDRIGQLAGATVYHPSRRRDGNA</sequence>
<proteinExistence type="predicted"/>
<gene>
    <name evidence="1" type="ORF">NUH88_15160</name>
</gene>
<dbReference type="EMBL" id="CP102480">
    <property type="protein sequence ID" value="UUX48740.1"/>
    <property type="molecule type" value="Genomic_DNA"/>
</dbReference>
<dbReference type="InterPro" id="IPR009922">
    <property type="entry name" value="DUF1457"/>
</dbReference>
<protein>
    <submittedName>
        <fullName evidence="1">PAS domain-containing protein</fullName>
    </submittedName>
</protein>
<dbReference type="Pfam" id="PF07310">
    <property type="entry name" value="PAS_5"/>
    <property type="match status" value="1"/>
</dbReference>
<dbReference type="KEGG" id="naci:NUH88_15160"/>
<name>A0A9J7AQW9_9PROT</name>
<dbReference type="AlphaFoldDB" id="A0A9J7AQW9"/>
<dbReference type="RefSeq" id="WP_257767242.1">
    <property type="nucleotide sequence ID" value="NZ_CP102480.1"/>
</dbReference>
<reference evidence="1" key="1">
    <citation type="submission" date="2022-08" db="EMBL/GenBank/DDBJ databases">
        <title>Nisaea acidiphila sp. nov., isolated from a marine algal debris and emended description of the genus Nisaea Urios et al. 2008.</title>
        <authorList>
            <person name="Kwon K."/>
        </authorList>
    </citation>
    <scope>NUCLEOTIDE SEQUENCE</scope>
    <source>
        <strain evidence="1">MEBiC11861</strain>
    </source>
</reference>
<keyword evidence="2" id="KW-1185">Reference proteome</keyword>
<organism evidence="1 2">
    <name type="scientific">Nisaea acidiphila</name>
    <dbReference type="NCBI Taxonomy" id="1862145"/>
    <lineage>
        <taxon>Bacteria</taxon>
        <taxon>Pseudomonadati</taxon>
        <taxon>Pseudomonadota</taxon>
        <taxon>Alphaproteobacteria</taxon>
        <taxon>Rhodospirillales</taxon>
        <taxon>Thalassobaculaceae</taxon>
        <taxon>Nisaea</taxon>
    </lineage>
</organism>
<evidence type="ECO:0000313" key="1">
    <source>
        <dbReference type="EMBL" id="UUX48740.1"/>
    </source>
</evidence>